<reference evidence="3" key="1">
    <citation type="submission" date="2024-06" db="EMBL/GenBank/DDBJ databases">
        <authorList>
            <person name="Ryan C."/>
        </authorList>
    </citation>
    <scope>NUCLEOTIDE SEQUENCE [LARGE SCALE GENOMIC DNA]</scope>
</reference>
<organism evidence="2 3">
    <name type="scientific">Urochloa decumbens</name>
    <dbReference type="NCBI Taxonomy" id="240449"/>
    <lineage>
        <taxon>Eukaryota</taxon>
        <taxon>Viridiplantae</taxon>
        <taxon>Streptophyta</taxon>
        <taxon>Embryophyta</taxon>
        <taxon>Tracheophyta</taxon>
        <taxon>Spermatophyta</taxon>
        <taxon>Magnoliopsida</taxon>
        <taxon>Liliopsida</taxon>
        <taxon>Poales</taxon>
        <taxon>Poaceae</taxon>
        <taxon>PACMAD clade</taxon>
        <taxon>Panicoideae</taxon>
        <taxon>Panicodae</taxon>
        <taxon>Paniceae</taxon>
        <taxon>Melinidinae</taxon>
        <taxon>Urochloa</taxon>
    </lineage>
</organism>
<dbReference type="SMART" id="SM00256">
    <property type="entry name" value="FBOX"/>
    <property type="match status" value="1"/>
</dbReference>
<evidence type="ECO:0000313" key="2">
    <source>
        <dbReference type="EMBL" id="CAL5089839.1"/>
    </source>
</evidence>
<evidence type="ECO:0000313" key="3">
    <source>
        <dbReference type="Proteomes" id="UP001497457"/>
    </source>
</evidence>
<proteinExistence type="predicted"/>
<dbReference type="PROSITE" id="PS50181">
    <property type="entry name" value="FBOX"/>
    <property type="match status" value="1"/>
</dbReference>
<feature type="domain" description="F-box" evidence="1">
    <location>
        <begin position="5"/>
        <end position="57"/>
    </location>
</feature>
<dbReference type="AlphaFoldDB" id="A0ABC9GBC6"/>
<dbReference type="EMBL" id="OZ075118">
    <property type="protein sequence ID" value="CAL5089839.1"/>
    <property type="molecule type" value="Genomic_DNA"/>
</dbReference>
<dbReference type="Proteomes" id="UP001497457">
    <property type="component" value="Chromosome 8b"/>
</dbReference>
<evidence type="ECO:0000259" key="1">
    <source>
        <dbReference type="PROSITE" id="PS50181"/>
    </source>
</evidence>
<accession>A0ABC9GBC6</accession>
<dbReference type="PANTHER" id="PTHR32133:SF386">
    <property type="entry name" value="F-BOX DOMAIN-CONTAINING PROTEIN"/>
    <property type="match status" value="1"/>
</dbReference>
<gene>
    <name evidence="2" type="ORF">URODEC1_LOCUS113555</name>
</gene>
<keyword evidence="3" id="KW-1185">Reference proteome</keyword>
<protein>
    <recommendedName>
        <fullName evidence="1">F-box domain-containing protein</fullName>
    </recommendedName>
</protein>
<dbReference type="SUPFAM" id="SSF81383">
    <property type="entry name" value="F-box domain"/>
    <property type="match status" value="1"/>
</dbReference>
<name>A0ABC9GBC6_9POAL</name>
<dbReference type="InterPro" id="IPR001810">
    <property type="entry name" value="F-box_dom"/>
</dbReference>
<dbReference type="InterPro" id="IPR036047">
    <property type="entry name" value="F-box-like_dom_sf"/>
</dbReference>
<dbReference type="PANTHER" id="PTHR32133">
    <property type="entry name" value="OS07G0120400 PROTEIN"/>
    <property type="match status" value="1"/>
</dbReference>
<reference evidence="2 3" key="2">
    <citation type="submission" date="2024-10" db="EMBL/GenBank/DDBJ databases">
        <authorList>
            <person name="Ryan C."/>
        </authorList>
    </citation>
    <scope>NUCLEOTIDE SEQUENCE [LARGE SCALE GENOMIC DNA]</scope>
</reference>
<dbReference type="Pfam" id="PF00646">
    <property type="entry name" value="F-box"/>
    <property type="match status" value="1"/>
</dbReference>
<sequence length="366" mass="41119">MAPPPRRPPELPEELVEEVLLRIPPADPARLARAALVSKRWCRLVTVRGFRRRFRERHRRATPLLGFLFNRADTAHFVPTSSFRPPRAADRCRGLLTLHSEHGRVLLLLHHADWGLNDLLVVWDPITGEHQELPMEPVYPYTSLKSWNRCDRDHLDCHRGPFLVVFMGTTGVDTFSRVYSSEAGSWSKPRYAPEPYDGFELGNSILLANLLYFKIDEEIIEYNLVNQEVSLVAMPWRTQQRCVLMASVDGGLGFAVVRGDKLQLWELEAGPDTWSLERNIDLGALLPIDALSVKTQAAGYADHEGDGVIFIWTSVGFFTIDLWSDRVEKVGDCRGLYKAVPYVSFCTPALAAVPTDEEPGAGASSA</sequence>